<protein>
    <submittedName>
        <fullName evidence="2">Uncharacterized protein</fullName>
    </submittedName>
</protein>
<evidence type="ECO:0000256" key="1">
    <source>
        <dbReference type="SAM" id="MobiDB-lite"/>
    </source>
</evidence>
<evidence type="ECO:0000313" key="3">
    <source>
        <dbReference type="Proteomes" id="UP000267821"/>
    </source>
</evidence>
<sequence>MSRPAQDEPEQGQGQDVSEPPGNAVRTRIQVPPVTQLPPEVAEEIAAYLRSQLFAPISAGIGQLKSGCEIMLAAQKDVLQEVRVRVFLLACCLCYSVHDTPNVCAMAGMPNLPGEDG</sequence>
<dbReference type="Proteomes" id="UP000267821">
    <property type="component" value="Unassembled WGS sequence"/>
</dbReference>
<dbReference type="InParanoid" id="A0A3N4M398"/>
<proteinExistence type="predicted"/>
<organism evidence="2 3">
    <name type="scientific">Terfezia boudieri ATCC MYA-4762</name>
    <dbReference type="NCBI Taxonomy" id="1051890"/>
    <lineage>
        <taxon>Eukaryota</taxon>
        <taxon>Fungi</taxon>
        <taxon>Dikarya</taxon>
        <taxon>Ascomycota</taxon>
        <taxon>Pezizomycotina</taxon>
        <taxon>Pezizomycetes</taxon>
        <taxon>Pezizales</taxon>
        <taxon>Pezizaceae</taxon>
        <taxon>Terfezia</taxon>
    </lineage>
</organism>
<dbReference type="AlphaFoldDB" id="A0A3N4M398"/>
<gene>
    <name evidence="2" type="ORF">L211DRAFT_832190</name>
</gene>
<name>A0A3N4M398_9PEZI</name>
<accession>A0A3N4M398</accession>
<keyword evidence="3" id="KW-1185">Reference proteome</keyword>
<dbReference type="EMBL" id="ML121527">
    <property type="protein sequence ID" value="RPB29487.1"/>
    <property type="molecule type" value="Genomic_DNA"/>
</dbReference>
<evidence type="ECO:0000313" key="2">
    <source>
        <dbReference type="EMBL" id="RPB29487.1"/>
    </source>
</evidence>
<reference evidence="2 3" key="1">
    <citation type="journal article" date="2018" name="Nat. Ecol. Evol.">
        <title>Pezizomycetes genomes reveal the molecular basis of ectomycorrhizal truffle lifestyle.</title>
        <authorList>
            <person name="Murat C."/>
            <person name="Payen T."/>
            <person name="Noel B."/>
            <person name="Kuo A."/>
            <person name="Morin E."/>
            <person name="Chen J."/>
            <person name="Kohler A."/>
            <person name="Krizsan K."/>
            <person name="Balestrini R."/>
            <person name="Da Silva C."/>
            <person name="Montanini B."/>
            <person name="Hainaut M."/>
            <person name="Levati E."/>
            <person name="Barry K.W."/>
            <person name="Belfiori B."/>
            <person name="Cichocki N."/>
            <person name="Clum A."/>
            <person name="Dockter R.B."/>
            <person name="Fauchery L."/>
            <person name="Guy J."/>
            <person name="Iotti M."/>
            <person name="Le Tacon F."/>
            <person name="Lindquist E.A."/>
            <person name="Lipzen A."/>
            <person name="Malagnac F."/>
            <person name="Mello A."/>
            <person name="Molinier V."/>
            <person name="Miyauchi S."/>
            <person name="Poulain J."/>
            <person name="Riccioni C."/>
            <person name="Rubini A."/>
            <person name="Sitrit Y."/>
            <person name="Splivallo R."/>
            <person name="Traeger S."/>
            <person name="Wang M."/>
            <person name="Zifcakova L."/>
            <person name="Wipf D."/>
            <person name="Zambonelli A."/>
            <person name="Paolocci F."/>
            <person name="Nowrousian M."/>
            <person name="Ottonello S."/>
            <person name="Baldrian P."/>
            <person name="Spatafora J.W."/>
            <person name="Henrissat B."/>
            <person name="Nagy L.G."/>
            <person name="Aury J.M."/>
            <person name="Wincker P."/>
            <person name="Grigoriev I.V."/>
            <person name="Bonfante P."/>
            <person name="Martin F.M."/>
        </authorList>
    </citation>
    <scope>NUCLEOTIDE SEQUENCE [LARGE SCALE GENOMIC DNA]</scope>
    <source>
        <strain evidence="2 3">ATCC MYA-4762</strain>
    </source>
</reference>
<feature type="region of interest" description="Disordered" evidence="1">
    <location>
        <begin position="1"/>
        <end position="27"/>
    </location>
</feature>